<dbReference type="GO" id="GO:0005975">
    <property type="term" value="P:carbohydrate metabolic process"/>
    <property type="evidence" value="ECO:0007669"/>
    <property type="project" value="InterPro"/>
</dbReference>
<dbReference type="SUPFAM" id="SSF51445">
    <property type="entry name" value="(Trans)glycosidases"/>
    <property type="match status" value="1"/>
</dbReference>
<organism evidence="3 4">
    <name type="scientific">Sulfobacillus benefaciens</name>
    <dbReference type="NCBI Taxonomy" id="453960"/>
    <lineage>
        <taxon>Bacteria</taxon>
        <taxon>Bacillati</taxon>
        <taxon>Bacillota</taxon>
        <taxon>Clostridia</taxon>
        <taxon>Eubacteriales</taxon>
        <taxon>Clostridiales Family XVII. Incertae Sedis</taxon>
        <taxon>Sulfobacillus</taxon>
    </lineage>
</organism>
<gene>
    <name evidence="3" type="ORF">C7B43_18545</name>
</gene>
<dbReference type="Gene3D" id="3.10.50.10">
    <property type="match status" value="1"/>
</dbReference>
<dbReference type="Pfam" id="PF00704">
    <property type="entry name" value="Glyco_hydro_18"/>
    <property type="match status" value="1"/>
</dbReference>
<dbReference type="InterPro" id="IPR011583">
    <property type="entry name" value="Chitinase_II/V-like_cat"/>
</dbReference>
<dbReference type="InterPro" id="IPR001223">
    <property type="entry name" value="Glyco_hydro18_cat"/>
</dbReference>
<protein>
    <submittedName>
        <fullName evidence="3">Glycoside hydrolase</fullName>
    </submittedName>
</protein>
<accession>A0A2T2WQZ4</accession>
<name>A0A2T2WQZ4_9FIRM</name>
<feature type="domain" description="GH18" evidence="2">
    <location>
        <begin position="66"/>
        <end position="364"/>
    </location>
</feature>
<evidence type="ECO:0000313" key="4">
    <source>
        <dbReference type="Proteomes" id="UP000242699"/>
    </source>
</evidence>
<evidence type="ECO:0000313" key="3">
    <source>
        <dbReference type="EMBL" id="PSR24664.1"/>
    </source>
</evidence>
<dbReference type="GO" id="GO:0016787">
    <property type="term" value="F:hydrolase activity"/>
    <property type="evidence" value="ECO:0007669"/>
    <property type="project" value="UniProtKB-KW"/>
</dbReference>
<evidence type="ECO:0000259" key="2">
    <source>
        <dbReference type="PROSITE" id="PS51910"/>
    </source>
</evidence>
<keyword evidence="3" id="KW-0378">Hydrolase</keyword>
<feature type="compositionally biased region" description="Polar residues" evidence="1">
    <location>
        <begin position="51"/>
        <end position="62"/>
    </location>
</feature>
<dbReference type="InterPro" id="IPR029070">
    <property type="entry name" value="Chitinase_insertion_sf"/>
</dbReference>
<dbReference type="PROSITE" id="PS51910">
    <property type="entry name" value="GH18_2"/>
    <property type="match status" value="1"/>
</dbReference>
<dbReference type="EMBL" id="PXYT01000071">
    <property type="protein sequence ID" value="PSR24664.1"/>
    <property type="molecule type" value="Genomic_DNA"/>
</dbReference>
<reference evidence="3 4" key="1">
    <citation type="journal article" date="2014" name="BMC Genomics">
        <title>Comparison of environmental and isolate Sulfobacillus genomes reveals diverse carbon, sulfur, nitrogen, and hydrogen metabolisms.</title>
        <authorList>
            <person name="Justice N.B."/>
            <person name="Norman A."/>
            <person name="Brown C.T."/>
            <person name="Singh A."/>
            <person name="Thomas B.C."/>
            <person name="Banfield J.F."/>
        </authorList>
    </citation>
    <scope>NUCLEOTIDE SEQUENCE [LARGE SCALE GENOMIC DNA]</scope>
    <source>
        <strain evidence="3">AMDSBA1</strain>
    </source>
</reference>
<dbReference type="Gene3D" id="3.20.20.80">
    <property type="entry name" value="Glycosidases"/>
    <property type="match status" value="1"/>
</dbReference>
<feature type="region of interest" description="Disordered" evidence="1">
    <location>
        <begin position="43"/>
        <end position="62"/>
    </location>
</feature>
<dbReference type="SMART" id="SM00636">
    <property type="entry name" value="Glyco_18"/>
    <property type="match status" value="1"/>
</dbReference>
<dbReference type="AlphaFoldDB" id="A0A2T2WQZ4"/>
<dbReference type="PANTHER" id="PTHR46066:SF2">
    <property type="entry name" value="CHITINASE DOMAIN-CONTAINING PROTEIN 1"/>
    <property type="match status" value="1"/>
</dbReference>
<dbReference type="Proteomes" id="UP000242699">
    <property type="component" value="Unassembled WGS sequence"/>
</dbReference>
<proteinExistence type="predicted"/>
<dbReference type="InterPro" id="IPR017853">
    <property type="entry name" value="GH"/>
</dbReference>
<dbReference type="PANTHER" id="PTHR46066">
    <property type="entry name" value="CHITINASE DOMAIN-CONTAINING PROTEIN 1 FAMILY MEMBER"/>
    <property type="match status" value="1"/>
</dbReference>
<sequence length="364" mass="40280">MWFVIIVALAAVAAFGGFIYTHNGVIASWDRLLLRPAETSLGINGPRPQKQLHSPQTTSSDGLPQGMVLGYFYDPGNQGNATAMFQHYLPFLTGIIPFWYTINAQGYISGQTNPAVLQLARTHHLWTFALVENMAGQSVFGPLLNSRVASERAIDNMLTLVEDNGYDGVNLDWEGIAPSEQKAFTSFVADLSRVFHRHGYYVTLSLPAETGYQPGNSWTGAYNYPSLAKSADLLMIMAYDQHWAGGPPGPIASPAWVKRVLNYTISVIPPSKVILGIPGYGYNWSNSGTQALSYGQARSLEEQYTHKTGKNHFVYVENGAIHSVWFEDTQSLLAKIELVSGYELRGIALWRLGIEDPKIWNFLQ</sequence>
<comment type="caution">
    <text evidence="3">The sequence shown here is derived from an EMBL/GenBank/DDBJ whole genome shotgun (WGS) entry which is preliminary data.</text>
</comment>
<dbReference type="GO" id="GO:0008061">
    <property type="term" value="F:chitin binding"/>
    <property type="evidence" value="ECO:0007669"/>
    <property type="project" value="InterPro"/>
</dbReference>
<evidence type="ECO:0000256" key="1">
    <source>
        <dbReference type="SAM" id="MobiDB-lite"/>
    </source>
</evidence>